<dbReference type="AlphaFoldDB" id="A0A554SPG3"/>
<dbReference type="Gene3D" id="3.30.420.40">
    <property type="match status" value="1"/>
</dbReference>
<reference evidence="2 3" key="1">
    <citation type="submission" date="2019-07" db="EMBL/GenBank/DDBJ databases">
        <authorList>
            <person name="Zhao L.H."/>
        </authorList>
    </citation>
    <scope>NUCLEOTIDE SEQUENCE [LARGE SCALE GENOMIC DNA]</scope>
    <source>
        <strain evidence="2 3">Co35</strain>
    </source>
</reference>
<comment type="caution">
    <text evidence="2">The sequence shown here is derived from an EMBL/GenBank/DDBJ whole genome shotgun (WGS) entry which is preliminary data.</text>
</comment>
<evidence type="ECO:0000256" key="1">
    <source>
        <dbReference type="ARBA" id="ARBA00006479"/>
    </source>
</evidence>
<gene>
    <name evidence="2" type="ORF">FNM00_01220</name>
</gene>
<organism evidence="2 3">
    <name type="scientific">Aeromicrobium piscarium</name>
    <dbReference type="NCBI Taxonomy" id="2590901"/>
    <lineage>
        <taxon>Bacteria</taxon>
        <taxon>Bacillati</taxon>
        <taxon>Actinomycetota</taxon>
        <taxon>Actinomycetes</taxon>
        <taxon>Propionibacteriales</taxon>
        <taxon>Nocardioidaceae</taxon>
        <taxon>Aeromicrobium</taxon>
    </lineage>
</organism>
<protein>
    <submittedName>
        <fullName evidence="2">ROK family protein</fullName>
    </submittedName>
</protein>
<name>A0A554SPG3_9ACTN</name>
<dbReference type="InterPro" id="IPR049874">
    <property type="entry name" value="ROK_cs"/>
</dbReference>
<dbReference type="InterPro" id="IPR000600">
    <property type="entry name" value="ROK"/>
</dbReference>
<dbReference type="PANTHER" id="PTHR18964">
    <property type="entry name" value="ROK (REPRESSOR, ORF, KINASE) FAMILY"/>
    <property type="match status" value="1"/>
</dbReference>
<dbReference type="EMBL" id="VLNT01000001">
    <property type="protein sequence ID" value="TSD68245.1"/>
    <property type="molecule type" value="Genomic_DNA"/>
</dbReference>
<dbReference type="PROSITE" id="PS01125">
    <property type="entry name" value="ROK"/>
    <property type="match status" value="1"/>
</dbReference>
<evidence type="ECO:0000313" key="2">
    <source>
        <dbReference type="EMBL" id="TSD68245.1"/>
    </source>
</evidence>
<dbReference type="SUPFAM" id="SSF53067">
    <property type="entry name" value="Actin-like ATPase domain"/>
    <property type="match status" value="1"/>
</dbReference>
<dbReference type="Proteomes" id="UP000316988">
    <property type="component" value="Unassembled WGS sequence"/>
</dbReference>
<dbReference type="OrthoDB" id="3225083at2"/>
<dbReference type="PANTHER" id="PTHR18964:SF173">
    <property type="entry name" value="GLUCOKINASE"/>
    <property type="match status" value="1"/>
</dbReference>
<comment type="similarity">
    <text evidence="1">Belongs to the ROK (NagC/XylR) family.</text>
</comment>
<dbReference type="InterPro" id="IPR043129">
    <property type="entry name" value="ATPase_NBD"/>
</dbReference>
<dbReference type="Pfam" id="PF00480">
    <property type="entry name" value="ROK"/>
    <property type="match status" value="1"/>
</dbReference>
<sequence length="173" mass="17713">MAYLKVSSGIGAGLVLDGQVFHGGLGTAGELGHLTMDEDGPLCRCGSRGCLEAYAGGASLVEQFSTFATDLTVHEFVSRALDGDLGARRLIEDAGRHLGRAAATLAQIVGPELIVVGGDLAEAGELLLDGLRDGLRRHALEPIAQRTHVARATLGDQSCAAGAVLAALDALDV</sequence>
<keyword evidence="3" id="KW-1185">Reference proteome</keyword>
<evidence type="ECO:0000313" key="3">
    <source>
        <dbReference type="Proteomes" id="UP000316988"/>
    </source>
</evidence>
<accession>A0A554SPG3</accession>
<proteinExistence type="inferred from homology"/>